<evidence type="ECO:0000313" key="1">
    <source>
        <dbReference type="EMBL" id="SFD01211.1"/>
    </source>
</evidence>
<organism evidence="1 2">
    <name type="scientific">Ruminococcus albus</name>
    <dbReference type="NCBI Taxonomy" id="1264"/>
    <lineage>
        <taxon>Bacteria</taxon>
        <taxon>Bacillati</taxon>
        <taxon>Bacillota</taxon>
        <taxon>Clostridia</taxon>
        <taxon>Eubacteriales</taxon>
        <taxon>Oscillospiraceae</taxon>
        <taxon>Ruminococcus</taxon>
    </lineage>
</organism>
<reference evidence="1 2" key="1">
    <citation type="submission" date="2016-10" db="EMBL/GenBank/DDBJ databases">
        <authorList>
            <person name="de Groot N.N."/>
        </authorList>
    </citation>
    <scope>NUCLEOTIDE SEQUENCE [LARGE SCALE GENOMIC DNA]</scope>
    <source>
        <strain evidence="1 2">AR67</strain>
    </source>
</reference>
<dbReference type="AlphaFoldDB" id="A0A1I1NU71"/>
<proteinExistence type="predicted"/>
<sequence length="327" mass="37350">MDYKETFTEMLEEFGTEIGRYRSGEKAQYFYKCKHTENYGDVDENYGRRGRVLYGLRLGAAQIDEPEREQMVRELFVQEIIAREKSSFQGIGANLELIALLMEQYRKPEDEALYQRAKNANYDCYCGFMTDGSYADQYPADIFEYSLEEGISIANDLGMKDKVLRLVDVFKAEGLDGERIFRFKYFAEMTGRPEDREIAVKGCYKHAFDGDASDMKIKMHRLTAAKGLIKWLCENGGANEAFGLLKKHTDVLRSANGKAFFEAAQDIMTADNGLIRDVWGHISMYLAKDITDGKLYPVCLVEAKNCAEMAGAKLTVRQIDKMHKKDN</sequence>
<gene>
    <name evidence="1" type="ORF">SAMN02910406_02869</name>
</gene>
<accession>A0A1I1NU71</accession>
<dbReference type="OrthoDB" id="305750at2"/>
<evidence type="ECO:0000313" key="2">
    <source>
        <dbReference type="Proteomes" id="UP000182192"/>
    </source>
</evidence>
<dbReference type="Proteomes" id="UP000182192">
    <property type="component" value="Unassembled WGS sequence"/>
</dbReference>
<protein>
    <submittedName>
        <fullName evidence="1">Uncharacterized protein</fullName>
    </submittedName>
</protein>
<dbReference type="EMBL" id="FOKQ01000029">
    <property type="protein sequence ID" value="SFD01211.1"/>
    <property type="molecule type" value="Genomic_DNA"/>
</dbReference>
<name>A0A1I1NU71_RUMAL</name>
<dbReference type="RefSeq" id="WP_074962602.1">
    <property type="nucleotide sequence ID" value="NZ_FOKQ01000029.1"/>
</dbReference>